<comment type="caution">
    <text evidence="1">The sequence shown here is derived from an EMBL/GenBank/DDBJ whole genome shotgun (WGS) entry which is preliminary data.</text>
</comment>
<evidence type="ECO:0000313" key="2">
    <source>
        <dbReference type="Proteomes" id="UP000823674"/>
    </source>
</evidence>
<dbReference type="SUPFAM" id="SSF50249">
    <property type="entry name" value="Nucleic acid-binding proteins"/>
    <property type="match status" value="1"/>
</dbReference>
<gene>
    <name evidence="1" type="primary">A07g500670.1_BraROA</name>
    <name evidence="1" type="ORF">IGI04_025575</name>
</gene>
<proteinExistence type="predicted"/>
<dbReference type="EMBL" id="JADBGQ010000009">
    <property type="protein sequence ID" value="KAG5377733.1"/>
    <property type="molecule type" value="Genomic_DNA"/>
</dbReference>
<dbReference type="Proteomes" id="UP000823674">
    <property type="component" value="Chromosome A07"/>
</dbReference>
<dbReference type="Gene3D" id="2.40.50.140">
    <property type="entry name" value="Nucleic acid-binding proteins"/>
    <property type="match status" value="1"/>
</dbReference>
<sequence>MANPQMLLFELKAGRSKENVAWGSIRLEFLCAREVSIDTTYGWCYTSFSKCYRMLQRGFVFFTCASFNNDKAVGVLRYCVQLCVYDGTYTVGFAAFDGQMTNQRTFSRSRATYRPQFGGPDQRPLPQCLKDLVGSTFTFQLKFSLSLLLKASVLHHGMIPERTCLELKQLKTKSSTDFAKL</sequence>
<reference evidence="1 2" key="1">
    <citation type="submission" date="2021-03" db="EMBL/GenBank/DDBJ databases">
        <authorList>
            <person name="King G.J."/>
            <person name="Bancroft I."/>
            <person name="Baten A."/>
            <person name="Bloomfield J."/>
            <person name="Borpatragohain P."/>
            <person name="He Z."/>
            <person name="Irish N."/>
            <person name="Irwin J."/>
            <person name="Liu K."/>
            <person name="Mauleon R.P."/>
            <person name="Moore J."/>
            <person name="Morris R."/>
            <person name="Ostergaard L."/>
            <person name="Wang B."/>
            <person name="Wells R."/>
        </authorList>
    </citation>
    <scope>NUCLEOTIDE SEQUENCE [LARGE SCALE GENOMIC DNA]</scope>
    <source>
        <strain evidence="1">R-o-18</strain>
        <tissue evidence="1">Leaf</tissue>
    </source>
</reference>
<accession>A0ABQ7KTV6</accession>
<protein>
    <submittedName>
        <fullName evidence="1">Uncharacterized protein</fullName>
    </submittedName>
</protein>
<evidence type="ECO:0000313" key="1">
    <source>
        <dbReference type="EMBL" id="KAG5377733.1"/>
    </source>
</evidence>
<name>A0ABQ7KTV6_BRACM</name>
<dbReference type="InterPro" id="IPR012340">
    <property type="entry name" value="NA-bd_OB-fold"/>
</dbReference>
<keyword evidence="2" id="KW-1185">Reference proteome</keyword>
<organism evidence="1 2">
    <name type="scientific">Brassica rapa subsp. trilocularis</name>
    <dbReference type="NCBI Taxonomy" id="1813537"/>
    <lineage>
        <taxon>Eukaryota</taxon>
        <taxon>Viridiplantae</taxon>
        <taxon>Streptophyta</taxon>
        <taxon>Embryophyta</taxon>
        <taxon>Tracheophyta</taxon>
        <taxon>Spermatophyta</taxon>
        <taxon>Magnoliopsida</taxon>
        <taxon>eudicotyledons</taxon>
        <taxon>Gunneridae</taxon>
        <taxon>Pentapetalae</taxon>
        <taxon>rosids</taxon>
        <taxon>malvids</taxon>
        <taxon>Brassicales</taxon>
        <taxon>Brassicaceae</taxon>
        <taxon>Brassiceae</taxon>
        <taxon>Brassica</taxon>
    </lineage>
</organism>